<keyword evidence="2" id="KW-1185">Reference proteome</keyword>
<accession>A0A1E4TJN2</accession>
<name>A0A1E4TJN2_9ASCO</name>
<sequence length="147" mass="16143">MNALQASLIREVFAGLVDLDVSLRCKRQLVLLYLLMPTLAKALQLIDTCRIRRAGRGFHIDSQIVHLAAWHCTCHLEPASDITHLPSANTELRYDTVIAADSAVAADPVASALSPAARAKYSSPCPHLLAVYIVNLLHPDLKSIYIY</sequence>
<evidence type="ECO:0000313" key="1">
    <source>
        <dbReference type="EMBL" id="ODV91953.1"/>
    </source>
</evidence>
<dbReference type="Proteomes" id="UP000095023">
    <property type="component" value="Unassembled WGS sequence"/>
</dbReference>
<reference evidence="2" key="1">
    <citation type="submission" date="2016-02" db="EMBL/GenBank/DDBJ databases">
        <title>Comparative genomics of biotechnologically important yeasts.</title>
        <authorList>
            <consortium name="DOE Joint Genome Institute"/>
            <person name="Riley R."/>
            <person name="Haridas S."/>
            <person name="Wolfe K.H."/>
            <person name="Lopes M.R."/>
            <person name="Hittinger C.T."/>
            <person name="Goker M."/>
            <person name="Salamov A."/>
            <person name="Wisecaver J."/>
            <person name="Long T.M."/>
            <person name="Aerts A.L."/>
            <person name="Barry K."/>
            <person name="Choi C."/>
            <person name="Clum A."/>
            <person name="Coughlan A.Y."/>
            <person name="Deshpande S."/>
            <person name="Douglass A.P."/>
            <person name="Hanson S.J."/>
            <person name="Klenk H.-P."/>
            <person name="Labutti K."/>
            <person name="Lapidus A."/>
            <person name="Lindquist E."/>
            <person name="Lipzen A."/>
            <person name="Meier-Kolthoff J.P."/>
            <person name="Ohm R.A."/>
            <person name="Otillar R.P."/>
            <person name="Pangilinan J."/>
            <person name="Peng Y."/>
            <person name="Rokas A."/>
            <person name="Rosa C.A."/>
            <person name="Scheuner C."/>
            <person name="Sibirny A.A."/>
            <person name="Slot J.C."/>
            <person name="Stielow J.B."/>
            <person name="Sun H."/>
            <person name="Kurtzman C.P."/>
            <person name="Blackwell M."/>
            <person name="Jeffries T.W."/>
            <person name="Grigoriev I.V."/>
        </authorList>
    </citation>
    <scope>NUCLEOTIDE SEQUENCE [LARGE SCALE GENOMIC DNA]</scope>
    <source>
        <strain evidence="2">NRRL Y-17796</strain>
    </source>
</reference>
<dbReference type="AlphaFoldDB" id="A0A1E4TJN2"/>
<proteinExistence type="predicted"/>
<gene>
    <name evidence="1" type="ORF">CANCADRAFT_541</name>
</gene>
<evidence type="ECO:0000313" key="2">
    <source>
        <dbReference type="Proteomes" id="UP000095023"/>
    </source>
</evidence>
<protein>
    <submittedName>
        <fullName evidence="1">Uncharacterized protein</fullName>
    </submittedName>
</protein>
<organism evidence="1 2">
    <name type="scientific">Tortispora caseinolytica NRRL Y-17796</name>
    <dbReference type="NCBI Taxonomy" id="767744"/>
    <lineage>
        <taxon>Eukaryota</taxon>
        <taxon>Fungi</taxon>
        <taxon>Dikarya</taxon>
        <taxon>Ascomycota</taxon>
        <taxon>Saccharomycotina</taxon>
        <taxon>Trigonopsidomycetes</taxon>
        <taxon>Trigonopsidales</taxon>
        <taxon>Trigonopsidaceae</taxon>
        <taxon>Tortispora</taxon>
    </lineage>
</organism>
<dbReference type="EMBL" id="KV453841">
    <property type="protein sequence ID" value="ODV91953.1"/>
    <property type="molecule type" value="Genomic_DNA"/>
</dbReference>